<dbReference type="PRINTS" id="PR00723">
    <property type="entry name" value="SUBTILISIN"/>
</dbReference>
<dbReference type="PROSITE" id="PS00137">
    <property type="entry name" value="SUBTILASE_HIS"/>
    <property type="match status" value="1"/>
</dbReference>
<feature type="active site" description="Charge relay system" evidence="5">
    <location>
        <position position="561"/>
    </location>
</feature>
<dbReference type="GO" id="GO:0006508">
    <property type="term" value="P:proteolysis"/>
    <property type="evidence" value="ECO:0007669"/>
    <property type="project" value="UniProtKB-KW"/>
</dbReference>
<evidence type="ECO:0000256" key="7">
    <source>
        <dbReference type="SAM" id="MobiDB-lite"/>
    </source>
</evidence>
<dbReference type="SUPFAM" id="SSF52743">
    <property type="entry name" value="Subtilisin-like"/>
    <property type="match status" value="1"/>
</dbReference>
<evidence type="ECO:0000256" key="2">
    <source>
        <dbReference type="ARBA" id="ARBA00022670"/>
    </source>
</evidence>
<dbReference type="PROSITE" id="PS00138">
    <property type="entry name" value="SUBTILASE_SER"/>
    <property type="match status" value="1"/>
</dbReference>
<evidence type="ECO:0000256" key="3">
    <source>
        <dbReference type="ARBA" id="ARBA00022801"/>
    </source>
</evidence>
<sequence>MTHLYRAAGLVAIALALSACDQLSSKSPPDSGALQDRTLGLGLSTQQKVNVPFGGSWRVTDYPDWLKVSQQGGTGAVSFTLTADRQQATRVTADQASLSGVIKVSWTSGEGSAAQNGTASWTVTAQQYELTGRAALPAQVTGTDLVTSAARPAAGTVAPRGVIVKYRSGALETQATGTSARTAPGQGGASRAAALGAQRLTGAGLTVTRRAPLGERSAALDVRDVPAALAALRADPNVEYAVPNVVLHTQATLAQPVTPADQFAPLQWAYPLLGYGAVWRDMEAGGYTRAITVAVVDSGVRFDHPDLQGQLWQPGEGALDVLTDPQNGDGDGADTDATDPATPGRTGGSHGTHVSGIIAARWGTNAGVCAGCSPSGVVGASYKANVKVLPVRVIDSSGDATSEDVALGIRYAAGLPVVIGGTTYRTAHAAQVINLSLGGEVSADEARPMCEAIADARAAGALVVAAAGNGYGTAPYYPAACEGAVSVASVTLSGASAPMHSPFSNAYPQVQLAAPGGADPYSGAKFNGGTFNGAAFPDVILSTSWDYSKNVPNYEAEVGTSQASPQVAALAALMLSKGVTTGADDTLTRLRETATDLGAAGRDNLFGFGMINAAAALNAPAVSNAFGLRVQSSRGLSFQPKLDSTGAFRAYLGDGTYRVTAGTDANGNGVYGESGETRDERSAALGEATPKVELGTLIPR</sequence>
<dbReference type="PROSITE" id="PS51257">
    <property type="entry name" value="PROKAR_LIPOPROTEIN"/>
    <property type="match status" value="1"/>
</dbReference>
<feature type="signal peptide" evidence="8">
    <location>
        <begin position="1"/>
        <end position="19"/>
    </location>
</feature>
<keyword evidence="2 5" id="KW-0645">Protease</keyword>
<evidence type="ECO:0000259" key="9">
    <source>
        <dbReference type="Pfam" id="PF00082"/>
    </source>
</evidence>
<dbReference type="Pfam" id="PF00082">
    <property type="entry name" value="Peptidase_S8"/>
    <property type="match status" value="1"/>
</dbReference>
<dbReference type="EMBL" id="CP013910">
    <property type="protein sequence ID" value="ALW88918.1"/>
    <property type="molecule type" value="Genomic_DNA"/>
</dbReference>
<dbReference type="PANTHER" id="PTHR43806">
    <property type="entry name" value="PEPTIDASE S8"/>
    <property type="match status" value="1"/>
</dbReference>
<dbReference type="GO" id="GO:0008233">
    <property type="term" value="F:peptidase activity"/>
    <property type="evidence" value="ECO:0007669"/>
    <property type="project" value="UniProtKB-KW"/>
</dbReference>
<dbReference type="RefSeq" id="WP_062158234.1">
    <property type="nucleotide sequence ID" value="NZ_CP013910.1"/>
</dbReference>
<proteinExistence type="inferred from homology"/>
<dbReference type="InterPro" id="IPR000209">
    <property type="entry name" value="Peptidase_S8/S53_dom"/>
</dbReference>
<name>A0ABM5X5A5_9DEIO</name>
<keyword evidence="3 5" id="KW-0378">Hydrolase</keyword>
<dbReference type="InterPro" id="IPR023828">
    <property type="entry name" value="Peptidase_S8_Ser-AS"/>
</dbReference>
<dbReference type="InterPro" id="IPR015500">
    <property type="entry name" value="Peptidase_S8_subtilisin-rel"/>
</dbReference>
<protein>
    <submittedName>
        <fullName evidence="10">Serine protease</fullName>
    </submittedName>
</protein>
<dbReference type="InterPro" id="IPR023827">
    <property type="entry name" value="Peptidase_S8_Asp-AS"/>
</dbReference>
<reference evidence="10 11" key="1">
    <citation type="submission" date="2015-12" db="EMBL/GenBank/DDBJ databases">
        <authorList>
            <person name="Kim M.K."/>
            <person name="Srinivasan S."/>
            <person name="Lee J.-J."/>
            <person name="Kim K."/>
        </authorList>
    </citation>
    <scope>NUCLEOTIDE SEQUENCE [LARGE SCALE GENOMIC DNA]</scope>
    <source>
        <strain evidence="10 11">BM2</strain>
    </source>
</reference>
<dbReference type="InterPro" id="IPR050131">
    <property type="entry name" value="Peptidase_S8_subtilisin-like"/>
</dbReference>
<dbReference type="InterPro" id="IPR036852">
    <property type="entry name" value="Peptidase_S8/S53_dom_sf"/>
</dbReference>
<keyword evidence="11" id="KW-1185">Reference proteome</keyword>
<feature type="domain" description="Peptidase S8/S53" evidence="9">
    <location>
        <begin position="289"/>
        <end position="609"/>
    </location>
</feature>
<organism evidence="10 11">
    <name type="scientific">Deinococcus actinosclerus</name>
    <dbReference type="NCBI Taxonomy" id="1768108"/>
    <lineage>
        <taxon>Bacteria</taxon>
        <taxon>Thermotogati</taxon>
        <taxon>Deinococcota</taxon>
        <taxon>Deinococci</taxon>
        <taxon>Deinococcales</taxon>
        <taxon>Deinococcaceae</taxon>
        <taxon>Deinococcus</taxon>
    </lineage>
</organism>
<feature type="active site" description="Charge relay system" evidence="5">
    <location>
        <position position="297"/>
    </location>
</feature>
<feature type="region of interest" description="Disordered" evidence="7">
    <location>
        <begin position="317"/>
        <end position="353"/>
    </location>
</feature>
<evidence type="ECO:0000256" key="6">
    <source>
        <dbReference type="RuleBase" id="RU003355"/>
    </source>
</evidence>
<evidence type="ECO:0000256" key="1">
    <source>
        <dbReference type="ARBA" id="ARBA00011073"/>
    </source>
</evidence>
<feature type="active site" description="Charge relay system" evidence="5">
    <location>
        <position position="350"/>
    </location>
</feature>
<feature type="chain" id="PRO_5046297457" evidence="8">
    <location>
        <begin position="20"/>
        <end position="700"/>
    </location>
</feature>
<dbReference type="InterPro" id="IPR022398">
    <property type="entry name" value="Peptidase_S8_His-AS"/>
</dbReference>
<gene>
    <name evidence="10" type="ORF">AUC44_08470</name>
</gene>
<accession>A0ABM5X5A5</accession>
<evidence type="ECO:0000256" key="5">
    <source>
        <dbReference type="PROSITE-ProRule" id="PRU01240"/>
    </source>
</evidence>
<evidence type="ECO:0000313" key="10">
    <source>
        <dbReference type="EMBL" id="ALW88918.1"/>
    </source>
</evidence>
<keyword evidence="4 5" id="KW-0720">Serine protease</keyword>
<dbReference type="PANTHER" id="PTHR43806:SF11">
    <property type="entry name" value="CEREVISIN-RELATED"/>
    <property type="match status" value="1"/>
</dbReference>
<dbReference type="PROSITE" id="PS51892">
    <property type="entry name" value="SUBTILASE"/>
    <property type="match status" value="1"/>
</dbReference>
<keyword evidence="8" id="KW-0732">Signal</keyword>
<evidence type="ECO:0000313" key="11">
    <source>
        <dbReference type="Proteomes" id="UP000060071"/>
    </source>
</evidence>
<dbReference type="Proteomes" id="UP000060071">
    <property type="component" value="Chromosome"/>
</dbReference>
<evidence type="ECO:0000256" key="4">
    <source>
        <dbReference type="ARBA" id="ARBA00022825"/>
    </source>
</evidence>
<dbReference type="Gene3D" id="3.40.50.200">
    <property type="entry name" value="Peptidase S8/S53 domain"/>
    <property type="match status" value="1"/>
</dbReference>
<comment type="similarity">
    <text evidence="1 5 6">Belongs to the peptidase S8 family.</text>
</comment>
<evidence type="ECO:0000256" key="8">
    <source>
        <dbReference type="SAM" id="SignalP"/>
    </source>
</evidence>
<dbReference type="PROSITE" id="PS00136">
    <property type="entry name" value="SUBTILASE_ASP"/>
    <property type="match status" value="1"/>
</dbReference>